<dbReference type="InterPro" id="IPR051575">
    <property type="entry name" value="Myb-like_DNA-bd"/>
</dbReference>
<feature type="domain" description="HTH myb-type" evidence="7">
    <location>
        <begin position="31"/>
        <end position="85"/>
    </location>
</feature>
<evidence type="ECO:0000256" key="2">
    <source>
        <dbReference type="ARBA" id="ARBA00023125"/>
    </source>
</evidence>
<evidence type="ECO:0000313" key="9">
    <source>
        <dbReference type="Proteomes" id="UP001479436"/>
    </source>
</evidence>
<dbReference type="PANTHER" id="PTHR46621">
    <property type="entry name" value="SNRNA-ACTIVATING PROTEIN COMPLEX SUBUNIT 4"/>
    <property type="match status" value="1"/>
</dbReference>
<feature type="domain" description="HTH myb-type" evidence="7">
    <location>
        <begin position="152"/>
        <end position="206"/>
    </location>
</feature>
<keyword evidence="9" id="KW-1185">Reference proteome</keyword>
<dbReference type="PANTHER" id="PTHR46621:SF1">
    <property type="entry name" value="SNRNA-ACTIVATING PROTEIN COMPLEX SUBUNIT 4"/>
    <property type="match status" value="1"/>
</dbReference>
<dbReference type="CDD" id="cd00167">
    <property type="entry name" value="SANT"/>
    <property type="match status" value="3"/>
</dbReference>
<dbReference type="Pfam" id="PF00249">
    <property type="entry name" value="Myb_DNA-binding"/>
    <property type="match status" value="2"/>
</dbReference>
<proteinExistence type="predicted"/>
<dbReference type="SMART" id="SM00717">
    <property type="entry name" value="SANT"/>
    <property type="match status" value="3"/>
</dbReference>
<evidence type="ECO:0000256" key="1">
    <source>
        <dbReference type="ARBA" id="ARBA00023015"/>
    </source>
</evidence>
<reference evidence="8 9" key="1">
    <citation type="submission" date="2023-04" db="EMBL/GenBank/DDBJ databases">
        <title>Genome of Basidiobolus ranarum AG-B5.</title>
        <authorList>
            <person name="Stajich J.E."/>
            <person name="Carter-House D."/>
            <person name="Gryganskyi A."/>
        </authorList>
    </citation>
    <scope>NUCLEOTIDE SEQUENCE [LARGE SCALE GENOMIC DNA]</scope>
    <source>
        <strain evidence="8 9">AG-B5</strain>
    </source>
</reference>
<dbReference type="InterPro" id="IPR009057">
    <property type="entry name" value="Homeodomain-like_sf"/>
</dbReference>
<gene>
    <name evidence="8" type="primary">MYB3R-5</name>
    <name evidence="8" type="ORF">K7432_009473</name>
</gene>
<dbReference type="PROSITE" id="PS50090">
    <property type="entry name" value="MYB_LIKE"/>
    <property type="match status" value="3"/>
</dbReference>
<accession>A0ABR2WQB0</accession>
<feature type="domain" description="Myb-like" evidence="5">
    <location>
        <begin position="107"/>
        <end position="151"/>
    </location>
</feature>
<evidence type="ECO:0000313" key="8">
    <source>
        <dbReference type="EMBL" id="KAK9763652.1"/>
    </source>
</evidence>
<evidence type="ECO:0000256" key="3">
    <source>
        <dbReference type="ARBA" id="ARBA00023163"/>
    </source>
</evidence>
<organism evidence="8 9">
    <name type="scientific">Basidiobolus ranarum</name>
    <dbReference type="NCBI Taxonomy" id="34480"/>
    <lineage>
        <taxon>Eukaryota</taxon>
        <taxon>Fungi</taxon>
        <taxon>Fungi incertae sedis</taxon>
        <taxon>Zoopagomycota</taxon>
        <taxon>Entomophthoromycotina</taxon>
        <taxon>Basidiobolomycetes</taxon>
        <taxon>Basidiobolales</taxon>
        <taxon>Basidiobolaceae</taxon>
        <taxon>Basidiobolus</taxon>
    </lineage>
</organism>
<evidence type="ECO:0000259" key="6">
    <source>
        <dbReference type="PROSITE" id="PS51293"/>
    </source>
</evidence>
<keyword evidence="4" id="KW-0539">Nucleus</keyword>
<dbReference type="PROSITE" id="PS51294">
    <property type="entry name" value="HTH_MYB"/>
    <property type="match status" value="3"/>
</dbReference>
<keyword evidence="1" id="KW-0805">Transcription regulation</keyword>
<feature type="domain" description="HTH myb-type" evidence="7">
    <location>
        <begin position="107"/>
        <end position="146"/>
    </location>
</feature>
<dbReference type="Gene3D" id="1.10.10.60">
    <property type="entry name" value="Homeodomain-like"/>
    <property type="match status" value="3"/>
</dbReference>
<evidence type="ECO:0000259" key="7">
    <source>
        <dbReference type="PROSITE" id="PS51294"/>
    </source>
</evidence>
<comment type="caution">
    <text evidence="8">The sequence shown here is derived from an EMBL/GenBank/DDBJ whole genome shotgun (WGS) entry which is preliminary data.</text>
</comment>
<dbReference type="Pfam" id="PF13921">
    <property type="entry name" value="Myb_DNA-bind_6"/>
    <property type="match status" value="1"/>
</dbReference>
<sequence>MLVSRSNFLSKIHPHSAVNLTRTGSRFFSSSPVVRILNWTPEENERLIQSVAKLGEKWASVAKEFPHRKLQTLRYHYTVKLKPSLSNPDIKSVAIEDNNKTSSAFHKWTPKEDERLLKLVKKYGFSWSLIQQAGFPTHTGGQLRYRYFQGLGPSVTSDVWNLALDELLVKAIQNVGFDNWAEISKLVKGKSGESCQKRWKLLKREAATWKKSTEQSGCEMQI</sequence>
<feature type="domain" description="Myb-like" evidence="5">
    <location>
        <begin position="31"/>
        <end position="81"/>
    </location>
</feature>
<dbReference type="PROSITE" id="PS51293">
    <property type="entry name" value="SANT"/>
    <property type="match status" value="1"/>
</dbReference>
<protein>
    <submittedName>
        <fullName evidence="8">Transcription factor myb3r-5</fullName>
    </submittedName>
</protein>
<dbReference type="SUPFAM" id="SSF46689">
    <property type="entry name" value="Homeodomain-like"/>
    <property type="match status" value="3"/>
</dbReference>
<dbReference type="EMBL" id="JASJQH010000587">
    <property type="protein sequence ID" value="KAK9763652.1"/>
    <property type="molecule type" value="Genomic_DNA"/>
</dbReference>
<evidence type="ECO:0000256" key="4">
    <source>
        <dbReference type="ARBA" id="ARBA00023242"/>
    </source>
</evidence>
<dbReference type="Proteomes" id="UP001479436">
    <property type="component" value="Unassembled WGS sequence"/>
</dbReference>
<keyword evidence="2" id="KW-0238">DNA-binding</keyword>
<dbReference type="InterPro" id="IPR001005">
    <property type="entry name" value="SANT/Myb"/>
</dbReference>
<feature type="domain" description="SANT" evidence="6">
    <location>
        <begin position="166"/>
        <end position="207"/>
    </location>
</feature>
<dbReference type="InterPro" id="IPR017930">
    <property type="entry name" value="Myb_dom"/>
</dbReference>
<evidence type="ECO:0000259" key="5">
    <source>
        <dbReference type="PROSITE" id="PS50090"/>
    </source>
</evidence>
<feature type="domain" description="Myb-like" evidence="5">
    <location>
        <begin position="152"/>
        <end position="203"/>
    </location>
</feature>
<name>A0ABR2WQB0_9FUNG</name>
<dbReference type="InterPro" id="IPR017884">
    <property type="entry name" value="SANT_dom"/>
</dbReference>
<keyword evidence="3" id="KW-0804">Transcription</keyword>